<name>A0A0K0D731_ANGCA</name>
<dbReference type="WBParaSite" id="ACAC_0000587601-mRNA-1">
    <property type="protein sequence ID" value="ACAC_0000587601-mRNA-1"/>
    <property type="gene ID" value="ACAC_0000587601"/>
</dbReference>
<reference evidence="3" key="2">
    <citation type="submission" date="2017-02" db="UniProtKB">
        <authorList>
            <consortium name="WormBaseParasite"/>
        </authorList>
    </citation>
    <scope>IDENTIFICATION</scope>
</reference>
<keyword evidence="2" id="KW-1185">Reference proteome</keyword>
<proteinExistence type="predicted"/>
<reference evidence="2" key="1">
    <citation type="submission" date="2012-09" db="EMBL/GenBank/DDBJ databases">
        <authorList>
            <person name="Martin A.A."/>
        </authorList>
    </citation>
    <scope>NUCLEOTIDE SEQUENCE</scope>
</reference>
<dbReference type="Proteomes" id="UP000035642">
    <property type="component" value="Unassembled WGS sequence"/>
</dbReference>
<dbReference type="AlphaFoldDB" id="A0A0K0D731"/>
<evidence type="ECO:0000256" key="1">
    <source>
        <dbReference type="SAM" id="MobiDB-lite"/>
    </source>
</evidence>
<organism evidence="2 3">
    <name type="scientific">Angiostrongylus cantonensis</name>
    <name type="common">Rat lungworm</name>
    <dbReference type="NCBI Taxonomy" id="6313"/>
    <lineage>
        <taxon>Eukaryota</taxon>
        <taxon>Metazoa</taxon>
        <taxon>Ecdysozoa</taxon>
        <taxon>Nematoda</taxon>
        <taxon>Chromadorea</taxon>
        <taxon>Rhabditida</taxon>
        <taxon>Rhabditina</taxon>
        <taxon>Rhabditomorpha</taxon>
        <taxon>Strongyloidea</taxon>
        <taxon>Metastrongylidae</taxon>
        <taxon>Angiostrongylus</taxon>
    </lineage>
</organism>
<accession>A0A0K0D731</accession>
<protein>
    <submittedName>
        <fullName evidence="3">HTH_Tnp_Tc3_2 domain-containing protein</fullName>
    </submittedName>
</protein>
<sequence length="112" mass="12971">MSEEPANSSQDIRKRLRVLRPCRNPHISAQLSALTAIDVREKLRKLRPNRHCPYGSRNVGMRPNVQGHPTTEKYDLHIQERYRTAAICEWARRLPPAEQLSLLLYSQSGTLR</sequence>
<evidence type="ECO:0000313" key="2">
    <source>
        <dbReference type="Proteomes" id="UP000035642"/>
    </source>
</evidence>
<evidence type="ECO:0000313" key="3">
    <source>
        <dbReference type="WBParaSite" id="ACAC_0000587601-mRNA-1"/>
    </source>
</evidence>
<feature type="region of interest" description="Disordered" evidence="1">
    <location>
        <begin position="48"/>
        <end position="71"/>
    </location>
</feature>